<feature type="chain" id="PRO_5041441135" evidence="1">
    <location>
        <begin position="25"/>
        <end position="81"/>
    </location>
</feature>
<accession>A0AA36DHM3</accession>
<comment type="caution">
    <text evidence="2">The sequence shown here is derived from an EMBL/GenBank/DDBJ whole genome shotgun (WGS) entry which is preliminary data.</text>
</comment>
<protein>
    <submittedName>
        <fullName evidence="2">Uncharacterized protein</fullName>
    </submittedName>
</protein>
<feature type="signal peptide" evidence="1">
    <location>
        <begin position="1"/>
        <end position="24"/>
    </location>
</feature>
<keyword evidence="1" id="KW-0732">Signal</keyword>
<organism evidence="2 3">
    <name type="scientific">Mesorhabditis spiculigera</name>
    <dbReference type="NCBI Taxonomy" id="96644"/>
    <lineage>
        <taxon>Eukaryota</taxon>
        <taxon>Metazoa</taxon>
        <taxon>Ecdysozoa</taxon>
        <taxon>Nematoda</taxon>
        <taxon>Chromadorea</taxon>
        <taxon>Rhabditida</taxon>
        <taxon>Rhabditina</taxon>
        <taxon>Rhabditomorpha</taxon>
        <taxon>Rhabditoidea</taxon>
        <taxon>Rhabditidae</taxon>
        <taxon>Mesorhabditinae</taxon>
        <taxon>Mesorhabditis</taxon>
    </lineage>
</organism>
<proteinExistence type="predicted"/>
<feature type="non-terminal residue" evidence="2">
    <location>
        <position position="1"/>
    </location>
</feature>
<evidence type="ECO:0000256" key="1">
    <source>
        <dbReference type="SAM" id="SignalP"/>
    </source>
</evidence>
<reference evidence="2" key="1">
    <citation type="submission" date="2023-06" db="EMBL/GenBank/DDBJ databases">
        <authorList>
            <person name="Delattre M."/>
        </authorList>
    </citation>
    <scope>NUCLEOTIDE SEQUENCE</scope>
    <source>
        <strain evidence="2">AF72</strain>
    </source>
</reference>
<sequence length="81" mass="9226">MAEKQRRVVLLFLFFTFHNALIEAGWISVRLEGAPVYFLCADYPLAARGVMEVFKIDQHLTLLPNSMTSTNVSLYDCTDLI</sequence>
<dbReference type="AlphaFoldDB" id="A0AA36DHM3"/>
<dbReference type="Proteomes" id="UP001177023">
    <property type="component" value="Unassembled WGS sequence"/>
</dbReference>
<evidence type="ECO:0000313" key="2">
    <source>
        <dbReference type="EMBL" id="CAJ0586540.1"/>
    </source>
</evidence>
<evidence type="ECO:0000313" key="3">
    <source>
        <dbReference type="Proteomes" id="UP001177023"/>
    </source>
</evidence>
<gene>
    <name evidence="2" type="ORF">MSPICULIGERA_LOCUS24544</name>
</gene>
<name>A0AA36DHM3_9BILA</name>
<dbReference type="EMBL" id="CATQJA010002708">
    <property type="protein sequence ID" value="CAJ0586540.1"/>
    <property type="molecule type" value="Genomic_DNA"/>
</dbReference>
<keyword evidence="3" id="KW-1185">Reference proteome</keyword>